<dbReference type="AlphaFoldDB" id="A0AAD8MHN1"/>
<dbReference type="GO" id="GO:0003677">
    <property type="term" value="F:DNA binding"/>
    <property type="evidence" value="ECO:0007669"/>
    <property type="project" value="InterPro"/>
</dbReference>
<name>A0AAD8MHN1_9APIA</name>
<gene>
    <name evidence="3" type="ORF">POM88_029964</name>
</gene>
<reference evidence="3" key="1">
    <citation type="submission" date="2023-02" db="EMBL/GenBank/DDBJ databases">
        <title>Genome of toxic invasive species Heracleum sosnowskyi carries increased number of genes despite the absence of recent whole-genome duplications.</title>
        <authorList>
            <person name="Schelkunov M."/>
            <person name="Shtratnikova V."/>
            <person name="Makarenko M."/>
            <person name="Klepikova A."/>
            <person name="Omelchenko D."/>
            <person name="Novikova G."/>
            <person name="Obukhova E."/>
            <person name="Bogdanov V."/>
            <person name="Penin A."/>
            <person name="Logacheva M."/>
        </authorList>
    </citation>
    <scope>NUCLEOTIDE SEQUENCE</scope>
    <source>
        <strain evidence="3">Hsosn_3</strain>
        <tissue evidence="3">Leaf</tissue>
    </source>
</reference>
<dbReference type="PANTHER" id="PTHR46851">
    <property type="entry name" value="OS01G0884500 PROTEIN"/>
    <property type="match status" value="1"/>
</dbReference>
<dbReference type="PROSITE" id="PS51360">
    <property type="entry name" value="PLUS3"/>
    <property type="match status" value="1"/>
</dbReference>
<protein>
    <recommendedName>
        <fullName evidence="2">Plus3 domain-containing protein</fullName>
    </recommendedName>
</protein>
<comment type="caution">
    <text evidence="3">The sequence shown here is derived from an EMBL/GenBank/DDBJ whole genome shotgun (WGS) entry which is preliminary data.</text>
</comment>
<keyword evidence="4" id="KW-1185">Reference proteome</keyword>
<dbReference type="InterPro" id="IPR004343">
    <property type="entry name" value="Plus-3_dom"/>
</dbReference>
<reference evidence="3" key="2">
    <citation type="submission" date="2023-05" db="EMBL/GenBank/DDBJ databases">
        <authorList>
            <person name="Schelkunov M.I."/>
        </authorList>
    </citation>
    <scope>NUCLEOTIDE SEQUENCE</scope>
    <source>
        <strain evidence="3">Hsosn_3</strain>
        <tissue evidence="3">Leaf</tissue>
    </source>
</reference>
<evidence type="ECO:0000313" key="4">
    <source>
        <dbReference type="Proteomes" id="UP001237642"/>
    </source>
</evidence>
<evidence type="ECO:0000256" key="1">
    <source>
        <dbReference type="SAM" id="MobiDB-lite"/>
    </source>
</evidence>
<proteinExistence type="predicted"/>
<accession>A0AAD8MHN1</accession>
<sequence length="170" mass="20176">MHELRLVSHKCLPYLFRDKYVVHIRINELVVPQLEFEDSNNSREKEEEEVEENENETTTSRKRKIVEAAEKCFASIVPENIRLVYLKRSSVEELLVDVETFESKLVGIYMRIECVPDDYVEENSHVYAYASYRWSRASWLVRLLILIIKKKSYRCCLVIIDGRKDSKNNL</sequence>
<feature type="region of interest" description="Disordered" evidence="1">
    <location>
        <begin position="40"/>
        <end position="61"/>
    </location>
</feature>
<feature type="domain" description="Plus3" evidence="2">
    <location>
        <begin position="75"/>
        <end position="170"/>
    </location>
</feature>
<feature type="compositionally biased region" description="Acidic residues" evidence="1">
    <location>
        <begin position="46"/>
        <end position="55"/>
    </location>
</feature>
<evidence type="ECO:0000313" key="3">
    <source>
        <dbReference type="EMBL" id="KAK1373771.1"/>
    </source>
</evidence>
<dbReference type="Proteomes" id="UP001237642">
    <property type="component" value="Unassembled WGS sequence"/>
</dbReference>
<dbReference type="InterPro" id="IPR045894">
    <property type="entry name" value="At5g08430-like"/>
</dbReference>
<organism evidence="3 4">
    <name type="scientific">Heracleum sosnowskyi</name>
    <dbReference type="NCBI Taxonomy" id="360622"/>
    <lineage>
        <taxon>Eukaryota</taxon>
        <taxon>Viridiplantae</taxon>
        <taxon>Streptophyta</taxon>
        <taxon>Embryophyta</taxon>
        <taxon>Tracheophyta</taxon>
        <taxon>Spermatophyta</taxon>
        <taxon>Magnoliopsida</taxon>
        <taxon>eudicotyledons</taxon>
        <taxon>Gunneridae</taxon>
        <taxon>Pentapetalae</taxon>
        <taxon>asterids</taxon>
        <taxon>campanulids</taxon>
        <taxon>Apiales</taxon>
        <taxon>Apiaceae</taxon>
        <taxon>Apioideae</taxon>
        <taxon>apioid superclade</taxon>
        <taxon>Tordylieae</taxon>
        <taxon>Tordyliinae</taxon>
        <taxon>Heracleum</taxon>
    </lineage>
</organism>
<evidence type="ECO:0000259" key="2">
    <source>
        <dbReference type="PROSITE" id="PS51360"/>
    </source>
</evidence>
<dbReference type="PANTHER" id="PTHR46851:SF11">
    <property type="entry name" value="GYF DOMAIN-CONTAINING PROTEIN"/>
    <property type="match status" value="1"/>
</dbReference>
<dbReference type="EMBL" id="JAUIZM010000007">
    <property type="protein sequence ID" value="KAK1373771.1"/>
    <property type="molecule type" value="Genomic_DNA"/>
</dbReference>